<dbReference type="EMBL" id="PP511371">
    <property type="protein sequence ID" value="XCD03538.1"/>
    <property type="molecule type" value="Genomic_DNA"/>
</dbReference>
<proteinExistence type="predicted"/>
<name>A0AAU8AUC3_9VIRU</name>
<evidence type="ECO:0000313" key="1">
    <source>
        <dbReference type="EMBL" id="XCD03538.1"/>
    </source>
</evidence>
<organism evidence="1">
    <name type="scientific">Dulem virus 96</name>
    <dbReference type="NCBI Taxonomy" id="3145807"/>
    <lineage>
        <taxon>Viruses</taxon>
        <taxon>Monodnaviria</taxon>
        <taxon>Sangervirae</taxon>
        <taxon>Phixviricota</taxon>
        <taxon>Malgrandaviricetes</taxon>
        <taxon>Petitvirales</taxon>
        <taxon>Microviridae</taxon>
        <taxon>Microvirus</taxon>
    </lineage>
</organism>
<protein>
    <submittedName>
        <fullName evidence="1">Uncharacterized protein</fullName>
    </submittedName>
</protein>
<sequence length="75" mass="8229">MTSVDMLENALKAFDVLHVREGEEYNIMITTGTGDVRNFVFADKQQAAFFYAGAMCANNAVYVFAATSSELYSGD</sequence>
<accession>A0AAU8AUC3</accession>
<reference evidence="1" key="1">
    <citation type="submission" date="2024-03" db="EMBL/GenBank/DDBJ databases">
        <title>Diverse circular DNA viruses in blood, oral, and fecal samples of captive lemurs.</title>
        <authorList>
            <person name="Paietta E.N."/>
            <person name="Kraberger S."/>
            <person name="Lund M.C."/>
            <person name="Custer J.M."/>
            <person name="Vargas K.M."/>
            <person name="Ehmke E.E."/>
            <person name="Yoder A.D."/>
            <person name="Varsani A."/>
        </authorList>
    </citation>
    <scope>NUCLEOTIDE SEQUENCE</scope>
    <source>
        <strain evidence="1">Duke_18_86</strain>
    </source>
</reference>